<name>A0A7Y0EEE5_9CLOT</name>
<protein>
    <submittedName>
        <fullName evidence="2">ArsC family transcriptional regulator</fullName>
    </submittedName>
</protein>
<reference evidence="2 3" key="2">
    <citation type="submission" date="2020-06" db="EMBL/GenBank/DDBJ databases">
        <title>Complete Genome Sequence of Clostridium muelleri sp. nov. P21T, an Acid-Alcohol Producing Acetogen Isolated from Old Hay.</title>
        <authorList>
            <person name="Duncan K.E."/>
            <person name="Tanner R.S."/>
        </authorList>
    </citation>
    <scope>NUCLEOTIDE SEQUENCE [LARGE SCALE GENOMIC DNA]</scope>
    <source>
        <strain evidence="2 3">P21</strain>
    </source>
</reference>
<accession>A0A7Y0EEE5</accession>
<evidence type="ECO:0000313" key="3">
    <source>
        <dbReference type="Proteomes" id="UP000537131"/>
    </source>
</evidence>
<comment type="caution">
    <text evidence="2">The sequence shown here is derived from an EMBL/GenBank/DDBJ whole genome shotgun (WGS) entry which is preliminary data.</text>
</comment>
<dbReference type="InterPro" id="IPR036249">
    <property type="entry name" value="Thioredoxin-like_sf"/>
</dbReference>
<gene>
    <name evidence="2" type="ORF">HBE96_03870</name>
</gene>
<dbReference type="PANTHER" id="PTHR30041:SF8">
    <property type="entry name" value="PROTEIN YFFB"/>
    <property type="match status" value="1"/>
</dbReference>
<evidence type="ECO:0000256" key="1">
    <source>
        <dbReference type="PROSITE-ProRule" id="PRU01282"/>
    </source>
</evidence>
<reference evidence="2 3" key="1">
    <citation type="submission" date="2020-04" db="EMBL/GenBank/DDBJ databases">
        <authorList>
            <person name="Doyle D.A."/>
        </authorList>
    </citation>
    <scope>NUCLEOTIDE SEQUENCE [LARGE SCALE GENOMIC DNA]</scope>
    <source>
        <strain evidence="2 3">P21</strain>
    </source>
</reference>
<dbReference type="InterPro" id="IPR006660">
    <property type="entry name" value="Arsenate_reductase-like"/>
</dbReference>
<dbReference type="PANTHER" id="PTHR30041">
    <property type="entry name" value="ARSENATE REDUCTASE"/>
    <property type="match status" value="1"/>
</dbReference>
<dbReference type="PROSITE" id="PS51353">
    <property type="entry name" value="ARSC"/>
    <property type="match status" value="1"/>
</dbReference>
<dbReference type="Gene3D" id="3.40.30.10">
    <property type="entry name" value="Glutaredoxin"/>
    <property type="match status" value="1"/>
</dbReference>
<dbReference type="AlphaFoldDB" id="A0A7Y0EEE5"/>
<dbReference type="CDD" id="cd02977">
    <property type="entry name" value="ArsC_family"/>
    <property type="match status" value="1"/>
</dbReference>
<dbReference type="Pfam" id="PF03960">
    <property type="entry name" value="ArsC"/>
    <property type="match status" value="1"/>
</dbReference>
<proteinExistence type="inferred from homology"/>
<dbReference type="Proteomes" id="UP000537131">
    <property type="component" value="Unassembled WGS sequence"/>
</dbReference>
<dbReference type="EMBL" id="JABBNI010000008">
    <property type="protein sequence ID" value="NMM61838.1"/>
    <property type="molecule type" value="Genomic_DNA"/>
</dbReference>
<dbReference type="SUPFAM" id="SSF52833">
    <property type="entry name" value="Thioredoxin-like"/>
    <property type="match status" value="1"/>
</dbReference>
<dbReference type="RefSeq" id="WP_169296448.1">
    <property type="nucleotide sequence ID" value="NZ_JABBNI010000008.1"/>
</dbReference>
<organism evidence="2 3">
    <name type="scientific">Clostridium muellerianum</name>
    <dbReference type="NCBI Taxonomy" id="2716538"/>
    <lineage>
        <taxon>Bacteria</taxon>
        <taxon>Bacillati</taxon>
        <taxon>Bacillota</taxon>
        <taxon>Clostridia</taxon>
        <taxon>Eubacteriales</taxon>
        <taxon>Clostridiaceae</taxon>
        <taxon>Clostridium</taxon>
    </lineage>
</organism>
<evidence type="ECO:0000313" key="2">
    <source>
        <dbReference type="EMBL" id="NMM61838.1"/>
    </source>
</evidence>
<sequence>MNIQIFGVKKCFDTKKAERYFKERKINYQFIDLNEKGLSKGELKSVKEAVGLNNLINTKAKEYTRLNLDKIRDSNMKEEILLNNPKVCKTPIVRNGKQATVGYEPEIWKEWE</sequence>
<comment type="similarity">
    <text evidence="1">Belongs to the ArsC family.</text>
</comment>
<keyword evidence="3" id="KW-1185">Reference proteome</keyword>